<comment type="caution">
    <text evidence="1">The sequence shown here is derived from an EMBL/GenBank/DDBJ whole genome shotgun (WGS) entry which is preliminary data.</text>
</comment>
<dbReference type="EMBL" id="BSTX01000002">
    <property type="protein sequence ID" value="GLZ79283.1"/>
    <property type="molecule type" value="Genomic_DNA"/>
</dbReference>
<name>A0A9W6WAR2_9ACTN</name>
<evidence type="ECO:0000313" key="1">
    <source>
        <dbReference type="EMBL" id="GLZ79283.1"/>
    </source>
</evidence>
<dbReference type="Proteomes" id="UP001165079">
    <property type="component" value="Unassembled WGS sequence"/>
</dbReference>
<reference evidence="1" key="1">
    <citation type="submission" date="2023-03" db="EMBL/GenBank/DDBJ databases">
        <title>Actinorhabdospora filicis NBRC 111898.</title>
        <authorList>
            <person name="Ichikawa N."/>
            <person name="Sato H."/>
            <person name="Tonouchi N."/>
        </authorList>
    </citation>
    <scope>NUCLEOTIDE SEQUENCE</scope>
    <source>
        <strain evidence="1">NBRC 111898</strain>
    </source>
</reference>
<evidence type="ECO:0000313" key="2">
    <source>
        <dbReference type="Proteomes" id="UP001165079"/>
    </source>
</evidence>
<dbReference type="AlphaFoldDB" id="A0A9W6WAR2"/>
<organism evidence="1 2">
    <name type="scientific">Actinorhabdospora filicis</name>
    <dbReference type="NCBI Taxonomy" id="1785913"/>
    <lineage>
        <taxon>Bacteria</taxon>
        <taxon>Bacillati</taxon>
        <taxon>Actinomycetota</taxon>
        <taxon>Actinomycetes</taxon>
        <taxon>Micromonosporales</taxon>
        <taxon>Micromonosporaceae</taxon>
        <taxon>Actinorhabdospora</taxon>
    </lineage>
</organism>
<proteinExistence type="predicted"/>
<dbReference type="RefSeq" id="WP_285664404.1">
    <property type="nucleotide sequence ID" value="NZ_BSTX01000002.1"/>
</dbReference>
<sequence length="73" mass="7986">MSLLTEILTGVAAAPVTAAVAAYFRYRLTRVREQNKTARLTTALDGTDPAQRAAIIEACGSLERTPKRRRLRG</sequence>
<protein>
    <submittedName>
        <fullName evidence="1">Uncharacterized protein</fullName>
    </submittedName>
</protein>
<accession>A0A9W6WAR2</accession>
<keyword evidence="2" id="KW-1185">Reference proteome</keyword>
<gene>
    <name evidence="1" type="ORF">Afil01_40900</name>
</gene>